<dbReference type="EMBL" id="BK015927">
    <property type="protein sequence ID" value="DAF85635.1"/>
    <property type="molecule type" value="Genomic_DNA"/>
</dbReference>
<protein>
    <submittedName>
        <fullName evidence="2">Uncharacterized protein</fullName>
    </submittedName>
</protein>
<keyword evidence="1" id="KW-0812">Transmembrane</keyword>
<keyword evidence="1" id="KW-1133">Transmembrane helix</keyword>
<feature type="transmembrane region" description="Helical" evidence="1">
    <location>
        <begin position="7"/>
        <end position="27"/>
    </location>
</feature>
<keyword evidence="1" id="KW-0472">Membrane</keyword>
<evidence type="ECO:0000313" key="2">
    <source>
        <dbReference type="EMBL" id="DAF85635.1"/>
    </source>
</evidence>
<sequence length="33" mass="4130">MINFKLFICNSSVLFLFYLYILHKIFVKVLYLW</sequence>
<name>A0A8S5TTX0_9CAUD</name>
<reference evidence="2" key="1">
    <citation type="journal article" date="2021" name="Proc. Natl. Acad. Sci. U.S.A.">
        <title>A Catalog of Tens of Thousands of Viruses from Human Metagenomes Reveals Hidden Associations with Chronic Diseases.</title>
        <authorList>
            <person name="Tisza M.J."/>
            <person name="Buck C.B."/>
        </authorList>
    </citation>
    <scope>NUCLEOTIDE SEQUENCE</scope>
    <source>
        <strain evidence="2">Ct5jB2</strain>
    </source>
</reference>
<evidence type="ECO:0000256" key="1">
    <source>
        <dbReference type="SAM" id="Phobius"/>
    </source>
</evidence>
<accession>A0A8S5TTX0</accession>
<proteinExistence type="predicted"/>
<organism evidence="2">
    <name type="scientific">Siphoviridae sp. ct5jB2</name>
    <dbReference type="NCBI Taxonomy" id="2825337"/>
    <lineage>
        <taxon>Viruses</taxon>
        <taxon>Duplodnaviria</taxon>
        <taxon>Heunggongvirae</taxon>
        <taxon>Uroviricota</taxon>
        <taxon>Caudoviricetes</taxon>
    </lineage>
</organism>